<dbReference type="STRING" id="135208.A0A4Y9ZNL4"/>
<feature type="transmembrane region" description="Helical" evidence="2">
    <location>
        <begin position="257"/>
        <end position="279"/>
    </location>
</feature>
<keyword evidence="5" id="KW-1185">Reference proteome</keyword>
<evidence type="ECO:0000256" key="1">
    <source>
        <dbReference type="SAM" id="MobiDB-lite"/>
    </source>
</evidence>
<proteinExistence type="predicted"/>
<dbReference type="InterPro" id="IPR041457">
    <property type="entry name" value="CxC2_KDZ-assoc"/>
</dbReference>
<feature type="region of interest" description="Disordered" evidence="1">
    <location>
        <begin position="751"/>
        <end position="779"/>
    </location>
</feature>
<evidence type="ECO:0000313" key="5">
    <source>
        <dbReference type="Proteomes" id="UP000298061"/>
    </source>
</evidence>
<dbReference type="OrthoDB" id="2804062at2759"/>
<evidence type="ECO:0000313" key="4">
    <source>
        <dbReference type="EMBL" id="TFY75854.1"/>
    </source>
</evidence>
<dbReference type="EMBL" id="SFCI01001405">
    <property type="protein sequence ID" value="TFY75854.1"/>
    <property type="molecule type" value="Genomic_DNA"/>
</dbReference>
<protein>
    <recommendedName>
        <fullName evidence="3">CxC2-like cysteine cluster KDZ transposase-associated domain-containing protein</fullName>
    </recommendedName>
</protein>
<keyword evidence="2" id="KW-0812">Transmembrane</keyword>
<dbReference type="InterPro" id="IPR040521">
    <property type="entry name" value="KDZ"/>
</dbReference>
<dbReference type="AlphaFoldDB" id="A0A4Y9ZNL4"/>
<keyword evidence="2" id="KW-1133">Transmembrane helix</keyword>
<keyword evidence="2" id="KW-0472">Membrane</keyword>
<comment type="caution">
    <text evidence="4">The sequence shown here is derived from an EMBL/GenBank/DDBJ whole genome shotgun (WGS) entry which is preliminary data.</text>
</comment>
<sequence>MRGMSHSAWDIKMHQLCWYPVVVQGGVHGAHPPMFAFALHPVVTFNVLKLFHKLNLLGKLNAYDFYHGLESVTDGSGLYSVGHRYKEFLHTVCLYCLLMMAKWAGRGHDPMGMKGTSQGKCVVECPWCPQPGRNLPDNWQDVPEEMKWLYALILAIDANFKMKRKQKKDTQKELGSGWAYFVEESSYQRYLENYTDQKEMKHCDSNHSAVDHANLLAQKRFAVTGVGAIVCACHGFFHKHGISDLQCSECYANMDYVLLSTLILTAQAILMLILSYDIACSFHIRFFQRLREAPDRLQFDFSGLTLQWAIPKFHLLAHGEKCQGPFSLNYMLGAVRTSGEGIESNWALTNPAALSTWEMSGASHHEVLNDVLGAINWEKTIKTHEHIAFYNHVIVADLVEQGNAVCSALEDAVEELAIQEATFTELDDTVPESYSKEWEILVVNYEKSSAGLNLYEEKGRKTSLAEVRLELQEEEAEESRRGVMSPHEMTASTFLMVGLDLEEQQYVIRMKKGGTQTKEAKAKLEEKRGVLCNWIHVWCQVQQVYMPFVSQLLEGADTVSDKPAASSGTSEQDQKPEFAKLWLLSAIPGQVRESLGMPDLLSKEARLREAQADDALHHVRCQIRIRMGILQYKKKTVNGPGQKANTRMHAEWAQTYAQVWQWREDVKLLQEEMCHAVAFFESKEKEWMSMIGTRPTARREITLSADAYAQHQAAIYNMLALSCVTHWCPLLARLGLADPWAETAYVQTLWPRNDAPDGDTSENDSDLDSLAGEEGKHAV</sequence>
<evidence type="ECO:0000256" key="2">
    <source>
        <dbReference type="SAM" id="Phobius"/>
    </source>
</evidence>
<feature type="domain" description="CxC2-like cysteine cluster KDZ transposase-associated" evidence="3">
    <location>
        <begin position="41"/>
        <end position="76"/>
    </location>
</feature>
<gene>
    <name evidence="4" type="ORF">EWM64_g8158</name>
</gene>
<organism evidence="4 5">
    <name type="scientific">Hericium alpestre</name>
    <dbReference type="NCBI Taxonomy" id="135208"/>
    <lineage>
        <taxon>Eukaryota</taxon>
        <taxon>Fungi</taxon>
        <taxon>Dikarya</taxon>
        <taxon>Basidiomycota</taxon>
        <taxon>Agaricomycotina</taxon>
        <taxon>Agaricomycetes</taxon>
        <taxon>Russulales</taxon>
        <taxon>Hericiaceae</taxon>
        <taxon>Hericium</taxon>
    </lineage>
</organism>
<dbReference type="Proteomes" id="UP000298061">
    <property type="component" value="Unassembled WGS sequence"/>
</dbReference>
<dbReference type="Pfam" id="PF18803">
    <property type="entry name" value="CxC2"/>
    <property type="match status" value="1"/>
</dbReference>
<evidence type="ECO:0000259" key="3">
    <source>
        <dbReference type="Pfam" id="PF18803"/>
    </source>
</evidence>
<name>A0A4Y9ZNL4_9AGAM</name>
<reference evidence="4 5" key="1">
    <citation type="submission" date="2019-02" db="EMBL/GenBank/DDBJ databases">
        <title>Genome sequencing of the rare red list fungi Hericium alpestre (H. flagellum).</title>
        <authorList>
            <person name="Buettner E."/>
            <person name="Kellner H."/>
        </authorList>
    </citation>
    <scope>NUCLEOTIDE SEQUENCE [LARGE SCALE GENOMIC DNA]</scope>
    <source>
        <strain evidence="4 5">DSM 108284</strain>
    </source>
</reference>
<accession>A0A4Y9ZNL4</accession>
<dbReference type="Pfam" id="PF18758">
    <property type="entry name" value="KDZ"/>
    <property type="match status" value="1"/>
</dbReference>
<feature type="compositionally biased region" description="Acidic residues" evidence="1">
    <location>
        <begin position="756"/>
        <end position="767"/>
    </location>
</feature>